<dbReference type="RefSeq" id="WP_144431556.1">
    <property type="nucleotide sequence ID" value="NZ_CYPR01000050.1"/>
</dbReference>
<sequence>MSQFTPNMTKAAHRNWAAAERHWNTAAPDRTTAGYLYGIAAECAIKALFRNIPWTTDSRDGPVYAHFPELKAKLRDAISGRGASQLTRFTNHQYMEGWAIDIRYSDGTRPDDAKLEKWRSDAEVARAELL</sequence>
<gene>
    <name evidence="1" type="ORF">JSE7799_00906</name>
</gene>
<reference evidence="1 2" key="1">
    <citation type="submission" date="2015-09" db="EMBL/GenBank/DDBJ databases">
        <authorList>
            <person name="Jackson K.R."/>
            <person name="Lunt B.L."/>
            <person name="Fisher J.N.B."/>
            <person name="Gardner A.V."/>
            <person name="Bailey M.E."/>
            <person name="Deus L.M."/>
            <person name="Earl A.S."/>
            <person name="Gibby P.D."/>
            <person name="Hartmann K.A."/>
            <person name="Liu J.E."/>
            <person name="Manci A.M."/>
            <person name="Nielsen D.A."/>
            <person name="Solomon M.B."/>
            <person name="Breakwell D.P."/>
            <person name="Burnett S.H."/>
            <person name="Grose J.H."/>
        </authorList>
    </citation>
    <scope>NUCLEOTIDE SEQUENCE [LARGE SCALE GENOMIC DNA]</scope>
    <source>
        <strain evidence="1 2">CECT 7799</strain>
    </source>
</reference>
<name>A0A0M7B775_9RHOB</name>
<protein>
    <recommendedName>
        <fullName evidence="3">HEPN domain-containing protein</fullName>
    </recommendedName>
</protein>
<keyword evidence="2" id="KW-1185">Reference proteome</keyword>
<evidence type="ECO:0000313" key="1">
    <source>
        <dbReference type="EMBL" id="CUH31322.1"/>
    </source>
</evidence>
<evidence type="ECO:0000313" key="2">
    <source>
        <dbReference type="Proteomes" id="UP000049455"/>
    </source>
</evidence>
<accession>A0A0M7B775</accession>
<organism evidence="1 2">
    <name type="scientific">Jannaschia seosinensis</name>
    <dbReference type="NCBI Taxonomy" id="313367"/>
    <lineage>
        <taxon>Bacteria</taxon>
        <taxon>Pseudomonadati</taxon>
        <taxon>Pseudomonadota</taxon>
        <taxon>Alphaproteobacteria</taxon>
        <taxon>Rhodobacterales</taxon>
        <taxon>Roseobacteraceae</taxon>
        <taxon>Jannaschia</taxon>
    </lineage>
</organism>
<dbReference type="AlphaFoldDB" id="A0A0M7B775"/>
<proteinExistence type="predicted"/>
<dbReference type="STRING" id="313367.JSE7799_00906"/>
<evidence type="ECO:0008006" key="3">
    <source>
        <dbReference type="Google" id="ProtNLM"/>
    </source>
</evidence>
<dbReference type="EMBL" id="CYPR01000050">
    <property type="protein sequence ID" value="CUH31322.1"/>
    <property type="molecule type" value="Genomic_DNA"/>
</dbReference>
<dbReference type="Proteomes" id="UP000049455">
    <property type="component" value="Unassembled WGS sequence"/>
</dbReference>
<dbReference type="OrthoDB" id="5517963at2"/>